<keyword evidence="1" id="KW-1133">Transmembrane helix</keyword>
<gene>
    <name evidence="2" type="ORF">Mame_00017</name>
</gene>
<dbReference type="KEGG" id="mmed:Mame_00017"/>
<evidence type="ECO:0000313" key="3">
    <source>
        <dbReference type="Proteomes" id="UP000191135"/>
    </source>
</evidence>
<proteinExistence type="predicted"/>
<dbReference type="Proteomes" id="UP000191135">
    <property type="component" value="Chromosome"/>
</dbReference>
<sequence>MMTVTEAARARPVMPQRSERRTNAIGHSAEFALIAGVVLAAIIAVGFAAFQFYLAI</sequence>
<protein>
    <submittedName>
        <fullName evidence="2">Uncharacterized protein</fullName>
    </submittedName>
</protein>
<keyword evidence="1" id="KW-0812">Transmembrane</keyword>
<evidence type="ECO:0000313" key="2">
    <source>
        <dbReference type="EMBL" id="AQZ49402.1"/>
    </source>
</evidence>
<keyword evidence="1" id="KW-0472">Membrane</keyword>
<dbReference type="RefSeq" id="WP_155121991.1">
    <property type="nucleotide sequence ID" value="NZ_AQWH01000003.1"/>
</dbReference>
<dbReference type="EMBL" id="CP020330">
    <property type="protein sequence ID" value="AQZ49402.1"/>
    <property type="molecule type" value="Genomic_DNA"/>
</dbReference>
<dbReference type="AlphaFoldDB" id="A0A1U9YVK4"/>
<reference evidence="2 3" key="1">
    <citation type="submission" date="2017-03" db="EMBL/GenBank/DDBJ databases">
        <title>Foreign affairs: Plasmid Transfer between Roseobacters and Rhizobia.</title>
        <authorList>
            <person name="Bartling P."/>
            <person name="Bunk B."/>
            <person name="Overmann J."/>
            <person name="Brinkmann H."/>
            <person name="Petersen J."/>
        </authorList>
    </citation>
    <scope>NUCLEOTIDE SEQUENCE [LARGE SCALE GENOMIC DNA]</scope>
    <source>
        <strain evidence="2 3">MACL11</strain>
    </source>
</reference>
<evidence type="ECO:0000256" key="1">
    <source>
        <dbReference type="SAM" id="Phobius"/>
    </source>
</evidence>
<organism evidence="2 3">
    <name type="scientific">Martelella mediterranea DSM 17316</name>
    <dbReference type="NCBI Taxonomy" id="1122214"/>
    <lineage>
        <taxon>Bacteria</taxon>
        <taxon>Pseudomonadati</taxon>
        <taxon>Pseudomonadota</taxon>
        <taxon>Alphaproteobacteria</taxon>
        <taxon>Hyphomicrobiales</taxon>
        <taxon>Aurantimonadaceae</taxon>
        <taxon>Martelella</taxon>
    </lineage>
</organism>
<feature type="transmembrane region" description="Helical" evidence="1">
    <location>
        <begin position="31"/>
        <end position="54"/>
    </location>
</feature>
<dbReference type="STRING" id="1122214.Mame_00017"/>
<keyword evidence="3" id="KW-1185">Reference proteome</keyword>
<name>A0A1U9YVK4_9HYPH</name>
<accession>A0A1U9YVK4</accession>